<evidence type="ECO:0000313" key="3">
    <source>
        <dbReference type="Proteomes" id="UP000243650"/>
    </source>
</evidence>
<dbReference type="InterPro" id="IPR029044">
    <property type="entry name" value="Nucleotide-diphossugar_trans"/>
</dbReference>
<dbReference type="EMBL" id="PVNS01000001">
    <property type="protein sequence ID" value="PRO67177.1"/>
    <property type="molecule type" value="Genomic_DNA"/>
</dbReference>
<dbReference type="PANTHER" id="PTHR43777">
    <property type="entry name" value="MOLYBDENUM COFACTOR CYTIDYLYLTRANSFERASE"/>
    <property type="match status" value="1"/>
</dbReference>
<dbReference type="AlphaFoldDB" id="A0A2P6MLL9"/>
<dbReference type="CDD" id="cd04182">
    <property type="entry name" value="GT_2_like_f"/>
    <property type="match status" value="1"/>
</dbReference>
<gene>
    <name evidence="2" type="ORF">C6I21_01050</name>
</gene>
<name>A0A2P6MLL9_ALKUR</name>
<dbReference type="OrthoDB" id="285216at2"/>
<organism evidence="2 3">
    <name type="scientific">Alkalicoccus urumqiensis</name>
    <name type="common">Bacillus urumqiensis</name>
    <dbReference type="NCBI Taxonomy" id="1548213"/>
    <lineage>
        <taxon>Bacteria</taxon>
        <taxon>Bacillati</taxon>
        <taxon>Bacillota</taxon>
        <taxon>Bacilli</taxon>
        <taxon>Bacillales</taxon>
        <taxon>Bacillaceae</taxon>
        <taxon>Alkalicoccus</taxon>
    </lineage>
</organism>
<dbReference type="PANTHER" id="PTHR43777:SF1">
    <property type="entry name" value="MOLYBDENUM COFACTOR CYTIDYLYLTRANSFERASE"/>
    <property type="match status" value="1"/>
</dbReference>
<keyword evidence="3" id="KW-1185">Reference proteome</keyword>
<evidence type="ECO:0000259" key="1">
    <source>
        <dbReference type="Pfam" id="PF12804"/>
    </source>
</evidence>
<dbReference type="Proteomes" id="UP000243650">
    <property type="component" value="Unassembled WGS sequence"/>
</dbReference>
<dbReference type="Pfam" id="PF12804">
    <property type="entry name" value="NTP_transf_3"/>
    <property type="match status" value="1"/>
</dbReference>
<dbReference type="Gene3D" id="3.90.550.10">
    <property type="entry name" value="Spore Coat Polysaccharide Biosynthesis Protein SpsA, Chain A"/>
    <property type="match status" value="1"/>
</dbReference>
<dbReference type="InterPro" id="IPR025877">
    <property type="entry name" value="MobA-like_NTP_Trfase"/>
</dbReference>
<feature type="domain" description="MobA-like NTP transferase" evidence="1">
    <location>
        <begin position="4"/>
        <end position="140"/>
    </location>
</feature>
<dbReference type="SUPFAM" id="SSF53448">
    <property type="entry name" value="Nucleotide-diphospho-sugar transferases"/>
    <property type="match status" value="1"/>
</dbReference>
<evidence type="ECO:0000313" key="2">
    <source>
        <dbReference type="EMBL" id="PRO67177.1"/>
    </source>
</evidence>
<protein>
    <recommendedName>
        <fullName evidence="1">MobA-like NTP transferase domain-containing protein</fullName>
    </recommendedName>
</protein>
<dbReference type="RefSeq" id="WP_105957562.1">
    <property type="nucleotide sequence ID" value="NZ_PVNS01000001.1"/>
</dbReference>
<sequence length="195" mass="21276">MTHALVLAAGRSSRMGRLKQVMEIDGVPMVERAVRAAGTSDVLVVTGYRAEEVMKAVTSPAACHYHAGWREGQGSSLAAGIRALPKETKSILVFLADQPFLPEALVRLIRSEGEKRLRETEEPFMVRPRFRGIPGHPVFIGHVDQLPPPKPGDRSGKTWLPDERICFVETNEAGAAADLDTPEDAAQALSKLHHV</sequence>
<accession>A0A2P6MLL9</accession>
<comment type="caution">
    <text evidence="2">The sequence shown here is derived from an EMBL/GenBank/DDBJ whole genome shotgun (WGS) entry which is preliminary data.</text>
</comment>
<proteinExistence type="predicted"/>
<reference evidence="2 3" key="1">
    <citation type="submission" date="2018-03" db="EMBL/GenBank/DDBJ databases">
        <title>Bacillus urumqiensis sp. nov., a moderately haloalkaliphilic bacterium isolated from a salt lake.</title>
        <authorList>
            <person name="Zhao B."/>
            <person name="Liao Z."/>
        </authorList>
    </citation>
    <scope>NUCLEOTIDE SEQUENCE [LARGE SCALE GENOMIC DNA]</scope>
    <source>
        <strain evidence="2 3">BZ-SZ-XJ18</strain>
    </source>
</reference>
<dbReference type="GO" id="GO:0016779">
    <property type="term" value="F:nucleotidyltransferase activity"/>
    <property type="evidence" value="ECO:0007669"/>
    <property type="project" value="UniProtKB-ARBA"/>
</dbReference>